<keyword evidence="2" id="KW-1185">Reference proteome</keyword>
<reference evidence="1" key="2">
    <citation type="submission" date="2021-12" db="EMBL/GenBank/DDBJ databases">
        <title>Resequencing data analysis of finger millet.</title>
        <authorList>
            <person name="Hatakeyama M."/>
            <person name="Aluri S."/>
            <person name="Balachadran M.T."/>
            <person name="Sivarajan S.R."/>
            <person name="Poveda L."/>
            <person name="Shimizu-Inatsugi R."/>
            <person name="Schlapbach R."/>
            <person name="Sreeman S.M."/>
            <person name="Shimizu K.K."/>
        </authorList>
    </citation>
    <scope>NUCLEOTIDE SEQUENCE</scope>
</reference>
<proteinExistence type="predicted"/>
<organism evidence="1 2">
    <name type="scientific">Eleusine coracana subsp. coracana</name>
    <dbReference type="NCBI Taxonomy" id="191504"/>
    <lineage>
        <taxon>Eukaryota</taxon>
        <taxon>Viridiplantae</taxon>
        <taxon>Streptophyta</taxon>
        <taxon>Embryophyta</taxon>
        <taxon>Tracheophyta</taxon>
        <taxon>Spermatophyta</taxon>
        <taxon>Magnoliopsida</taxon>
        <taxon>Liliopsida</taxon>
        <taxon>Poales</taxon>
        <taxon>Poaceae</taxon>
        <taxon>PACMAD clade</taxon>
        <taxon>Chloridoideae</taxon>
        <taxon>Cynodonteae</taxon>
        <taxon>Eleusininae</taxon>
        <taxon>Eleusine</taxon>
    </lineage>
</organism>
<evidence type="ECO:0000313" key="2">
    <source>
        <dbReference type="Proteomes" id="UP001054889"/>
    </source>
</evidence>
<dbReference type="Proteomes" id="UP001054889">
    <property type="component" value="Unassembled WGS sequence"/>
</dbReference>
<dbReference type="AlphaFoldDB" id="A0AAV5DKZ3"/>
<dbReference type="PANTHER" id="PTHR38370">
    <property type="entry name" value="BETA-1,4-XYLOSIDASE"/>
    <property type="match status" value="1"/>
</dbReference>
<dbReference type="PANTHER" id="PTHR38370:SF1">
    <property type="entry name" value="BETA-1,4-XYLOSIDASE"/>
    <property type="match status" value="1"/>
</dbReference>
<gene>
    <name evidence="1" type="primary">ga29351</name>
    <name evidence="1" type="ORF">PR202_ga29351</name>
</gene>
<comment type="caution">
    <text evidence="1">The sequence shown here is derived from an EMBL/GenBank/DDBJ whole genome shotgun (WGS) entry which is preliminary data.</text>
</comment>
<dbReference type="EMBL" id="BQKI01000018">
    <property type="protein sequence ID" value="GJN11178.1"/>
    <property type="molecule type" value="Genomic_DNA"/>
</dbReference>
<sequence length="76" mass="8378">MEGLIPFVIDVIRRSHERGTYRSVSSDGSSHGSRRRLIDYTELPEAADDGAAASLRRAEEYGRPAAVAIGSAYRRK</sequence>
<reference evidence="1" key="1">
    <citation type="journal article" date="2018" name="DNA Res.">
        <title>Multiple hybrid de novo genome assembly of finger millet, an orphan allotetraploid crop.</title>
        <authorList>
            <person name="Hatakeyama M."/>
            <person name="Aluri S."/>
            <person name="Balachadran M.T."/>
            <person name="Sivarajan S.R."/>
            <person name="Patrignani A."/>
            <person name="Gruter S."/>
            <person name="Poveda L."/>
            <person name="Shimizu-Inatsugi R."/>
            <person name="Baeten J."/>
            <person name="Francoijs K.J."/>
            <person name="Nataraja K.N."/>
            <person name="Reddy Y.A.N."/>
            <person name="Phadnis S."/>
            <person name="Ravikumar R.L."/>
            <person name="Schlapbach R."/>
            <person name="Sreeman S.M."/>
            <person name="Shimizu K.K."/>
        </authorList>
    </citation>
    <scope>NUCLEOTIDE SEQUENCE</scope>
</reference>
<evidence type="ECO:0000313" key="1">
    <source>
        <dbReference type="EMBL" id="GJN11178.1"/>
    </source>
</evidence>
<accession>A0AAV5DKZ3</accession>
<name>A0AAV5DKZ3_ELECO</name>
<protein>
    <submittedName>
        <fullName evidence="1">Uncharacterized protein</fullName>
    </submittedName>
</protein>